<dbReference type="AlphaFoldDB" id="A0A9P1FLB2"/>
<dbReference type="PANTHER" id="PTHR14614:SF109">
    <property type="entry name" value="RIBOSOMAL LYSINE N-METHYLTRANSFERASE 5"/>
    <property type="match status" value="1"/>
</dbReference>
<dbReference type="EMBL" id="CAMXCT010000425">
    <property type="protein sequence ID" value="CAI3978650.1"/>
    <property type="molecule type" value="Genomic_DNA"/>
</dbReference>
<dbReference type="InterPro" id="IPR019410">
    <property type="entry name" value="Methyltransf_16"/>
</dbReference>
<dbReference type="Proteomes" id="UP001152797">
    <property type="component" value="Unassembled WGS sequence"/>
</dbReference>
<evidence type="ECO:0000313" key="1">
    <source>
        <dbReference type="EMBL" id="CAI3978650.1"/>
    </source>
</evidence>
<keyword evidence="3" id="KW-1185">Reference proteome</keyword>
<dbReference type="SUPFAM" id="SSF53335">
    <property type="entry name" value="S-adenosyl-L-methionine-dependent methyltransferases"/>
    <property type="match status" value="1"/>
</dbReference>
<accession>A0A9P1FLB2</accession>
<comment type="caution">
    <text evidence="1">The sequence shown here is derived from an EMBL/GenBank/DDBJ whole genome shotgun (WGS) entry which is preliminary data.</text>
</comment>
<organism evidence="1">
    <name type="scientific">Cladocopium goreaui</name>
    <dbReference type="NCBI Taxonomy" id="2562237"/>
    <lineage>
        <taxon>Eukaryota</taxon>
        <taxon>Sar</taxon>
        <taxon>Alveolata</taxon>
        <taxon>Dinophyceae</taxon>
        <taxon>Suessiales</taxon>
        <taxon>Symbiodiniaceae</taxon>
        <taxon>Cladocopium</taxon>
    </lineage>
</organism>
<dbReference type="OrthoDB" id="46564at2759"/>
<sequence>MLFAEDEYEEREFKIGLPVGVELPALGEQRHLLVRLYGWPMGLSGAITWRGVWAALPILLQRAESLKGSSVLELGAGCGLLANTAAVLGAHSIATDGNEEEMPLLQKNASTFTDRLLMGGSLSAAHLEWGQAAAERSGLLPKSFKFIIGSEIVYIPECIPALVESLCFFLAEDGEVLIANTAVATRTDQSAARVKLCQCLEAKGLDFHLEMPPQASPPPNESSWAETSYVLYIYRGKKERLERF</sequence>
<dbReference type="EMBL" id="CAMXCT030000425">
    <property type="protein sequence ID" value="CAL4765962.1"/>
    <property type="molecule type" value="Genomic_DNA"/>
</dbReference>
<dbReference type="EMBL" id="CAMXCT020000425">
    <property type="protein sequence ID" value="CAL1132025.1"/>
    <property type="molecule type" value="Genomic_DNA"/>
</dbReference>
<dbReference type="Gene3D" id="3.40.50.150">
    <property type="entry name" value="Vaccinia Virus protein VP39"/>
    <property type="match status" value="1"/>
</dbReference>
<dbReference type="Pfam" id="PF10294">
    <property type="entry name" value="Methyltransf_16"/>
    <property type="match status" value="1"/>
</dbReference>
<protein>
    <submittedName>
        <fullName evidence="2">Craniofacial development protein 1</fullName>
    </submittedName>
</protein>
<name>A0A9P1FLB2_9DINO</name>
<dbReference type="PANTHER" id="PTHR14614">
    <property type="entry name" value="HEPATOCELLULAR CARCINOMA-ASSOCIATED ANTIGEN"/>
    <property type="match status" value="1"/>
</dbReference>
<reference evidence="2 3" key="2">
    <citation type="submission" date="2024-05" db="EMBL/GenBank/DDBJ databases">
        <authorList>
            <person name="Chen Y."/>
            <person name="Shah S."/>
            <person name="Dougan E. K."/>
            <person name="Thang M."/>
            <person name="Chan C."/>
        </authorList>
    </citation>
    <scope>NUCLEOTIDE SEQUENCE [LARGE SCALE GENOMIC DNA]</scope>
</reference>
<reference evidence="1" key="1">
    <citation type="submission" date="2022-10" db="EMBL/GenBank/DDBJ databases">
        <authorList>
            <person name="Chen Y."/>
            <person name="Dougan E. K."/>
            <person name="Chan C."/>
            <person name="Rhodes N."/>
            <person name="Thang M."/>
        </authorList>
    </citation>
    <scope>NUCLEOTIDE SEQUENCE</scope>
</reference>
<evidence type="ECO:0000313" key="2">
    <source>
        <dbReference type="EMBL" id="CAL4765962.1"/>
    </source>
</evidence>
<evidence type="ECO:0000313" key="3">
    <source>
        <dbReference type="Proteomes" id="UP001152797"/>
    </source>
</evidence>
<dbReference type="InterPro" id="IPR029063">
    <property type="entry name" value="SAM-dependent_MTases_sf"/>
</dbReference>
<proteinExistence type="predicted"/>
<gene>
    <name evidence="1" type="ORF">C1SCF055_LOCUS6675</name>
</gene>